<dbReference type="PANTHER" id="PTHR11864">
    <property type="entry name" value="PRE-MRNA-PROCESSING PROTEIN PRP40"/>
    <property type="match status" value="1"/>
</dbReference>
<evidence type="ECO:0000256" key="18">
    <source>
        <dbReference type="ARBA" id="ARBA00078214"/>
    </source>
</evidence>
<dbReference type="InterPro" id="IPR001202">
    <property type="entry name" value="WW_dom"/>
</dbReference>
<evidence type="ECO:0000256" key="7">
    <source>
        <dbReference type="ARBA" id="ARBA00022737"/>
    </source>
</evidence>
<feature type="domain" description="FF" evidence="24">
    <location>
        <begin position="537"/>
        <end position="597"/>
    </location>
</feature>
<organism evidence="25 26">
    <name type="scientific">Leptobrachium leishanense</name>
    <name type="common">Leishan spiny toad</name>
    <dbReference type="NCBI Taxonomy" id="445787"/>
    <lineage>
        <taxon>Eukaryota</taxon>
        <taxon>Metazoa</taxon>
        <taxon>Chordata</taxon>
        <taxon>Craniata</taxon>
        <taxon>Vertebrata</taxon>
        <taxon>Euteleostomi</taxon>
        <taxon>Amphibia</taxon>
        <taxon>Batrachia</taxon>
        <taxon>Anura</taxon>
        <taxon>Pelobatoidea</taxon>
        <taxon>Megophryidae</taxon>
        <taxon>Leptobrachium</taxon>
    </lineage>
</organism>
<feature type="compositionally biased region" description="Basic and acidic residues" evidence="22">
    <location>
        <begin position="785"/>
        <end position="795"/>
    </location>
</feature>
<feature type="domain" description="FF" evidence="24">
    <location>
        <begin position="323"/>
        <end position="377"/>
    </location>
</feature>
<accession>A0A8C5LYC0</accession>
<comment type="subunit">
    <text evidence="14">Interacts with the N-terminus of HD.</text>
</comment>
<dbReference type="FunFam" id="2.20.70.10:FF:000102">
    <property type="entry name" value="Pre-mRNA-processing factor 40 homolog B"/>
    <property type="match status" value="1"/>
</dbReference>
<protein>
    <recommendedName>
        <fullName evidence="16">Pre-mRNA-processing factor 40 homolog A</fullName>
    </recommendedName>
    <alternativeName>
        <fullName evidence="18">Formin-binding protein 11</fullName>
    </alternativeName>
    <alternativeName>
        <fullName evidence="20">Formin-binding protein 3</fullName>
    </alternativeName>
    <alternativeName>
        <fullName evidence="17">Huntingtin yeast partner C</fullName>
    </alternativeName>
    <alternativeName>
        <fullName evidence="19">Huntingtin-interacting protein C</fullName>
    </alternativeName>
    <alternativeName>
        <fullName evidence="15">Pre-mRNA-processing factor 40 homolog B</fullName>
    </alternativeName>
</protein>
<feature type="compositionally biased region" description="Low complexity" evidence="22">
    <location>
        <begin position="246"/>
        <end position="267"/>
    </location>
</feature>
<dbReference type="Pfam" id="PF01846">
    <property type="entry name" value="FF"/>
    <property type="match status" value="3"/>
</dbReference>
<evidence type="ECO:0000259" key="24">
    <source>
        <dbReference type="PROSITE" id="PS51676"/>
    </source>
</evidence>
<evidence type="ECO:0000256" key="12">
    <source>
        <dbReference type="ARBA" id="ARBA00057440"/>
    </source>
</evidence>
<evidence type="ECO:0000256" key="16">
    <source>
        <dbReference type="ARBA" id="ARBA00072041"/>
    </source>
</evidence>
<dbReference type="PROSITE" id="PS51676">
    <property type="entry name" value="FF"/>
    <property type="match status" value="6"/>
</dbReference>
<feature type="compositionally biased region" description="Low complexity" evidence="22">
    <location>
        <begin position="807"/>
        <end position="816"/>
    </location>
</feature>
<reference evidence="25" key="2">
    <citation type="submission" date="2025-09" db="UniProtKB">
        <authorList>
            <consortium name="Ensembl"/>
        </authorList>
    </citation>
    <scope>IDENTIFICATION</scope>
</reference>
<feature type="domain" description="FF" evidence="24">
    <location>
        <begin position="601"/>
        <end position="657"/>
    </location>
</feature>
<dbReference type="Gene3D" id="2.20.70.10">
    <property type="match status" value="2"/>
</dbReference>
<keyword evidence="3" id="KW-0488">Methylation</keyword>
<feature type="domain" description="WW" evidence="23">
    <location>
        <begin position="156"/>
        <end position="183"/>
    </location>
</feature>
<dbReference type="FunFam" id="1.10.10.440:FF:000002">
    <property type="entry name" value="pre-mRNA-processing factor 40 homolog A isoform X1"/>
    <property type="match status" value="1"/>
</dbReference>
<dbReference type="GO" id="GO:0005685">
    <property type="term" value="C:U1 snRNP"/>
    <property type="evidence" value="ECO:0007669"/>
    <property type="project" value="TreeGrafter"/>
</dbReference>
<dbReference type="GO" id="GO:0003723">
    <property type="term" value="F:RNA binding"/>
    <property type="evidence" value="ECO:0007669"/>
    <property type="project" value="TreeGrafter"/>
</dbReference>
<dbReference type="Pfam" id="PF00397">
    <property type="entry name" value="WW"/>
    <property type="match status" value="2"/>
</dbReference>
<evidence type="ECO:0000256" key="19">
    <source>
        <dbReference type="ARBA" id="ARBA00080326"/>
    </source>
</evidence>
<dbReference type="PANTHER" id="PTHR11864:SF1">
    <property type="entry name" value="PRE-MRNA-PROCESSING FACTOR 40 HOMOLOG B"/>
    <property type="match status" value="1"/>
</dbReference>
<evidence type="ECO:0000256" key="17">
    <source>
        <dbReference type="ARBA" id="ARBA00075613"/>
    </source>
</evidence>
<evidence type="ECO:0000256" key="1">
    <source>
        <dbReference type="ARBA" id="ARBA00004109"/>
    </source>
</evidence>
<dbReference type="CDD" id="cd00201">
    <property type="entry name" value="WW"/>
    <property type="match status" value="2"/>
</dbReference>
<dbReference type="Gene3D" id="1.10.10.440">
    <property type="entry name" value="FF domain"/>
    <property type="match status" value="5"/>
</dbReference>
<dbReference type="FunFam" id="1.10.10.440:FF:000003">
    <property type="entry name" value="Pre-mRNA processing factor 40 homolog A"/>
    <property type="match status" value="1"/>
</dbReference>
<evidence type="ECO:0000256" key="20">
    <source>
        <dbReference type="ARBA" id="ARBA00080815"/>
    </source>
</evidence>
<proteinExistence type="inferred from homology"/>
<dbReference type="GO" id="GO:0045292">
    <property type="term" value="P:mRNA cis splicing, via spliceosome"/>
    <property type="evidence" value="ECO:0007669"/>
    <property type="project" value="InterPro"/>
</dbReference>
<evidence type="ECO:0000256" key="3">
    <source>
        <dbReference type="ARBA" id="ARBA00022481"/>
    </source>
</evidence>
<feature type="compositionally biased region" description="Basic residues" evidence="22">
    <location>
        <begin position="823"/>
        <end position="839"/>
    </location>
</feature>
<evidence type="ECO:0000256" key="4">
    <source>
        <dbReference type="ARBA" id="ARBA00022499"/>
    </source>
</evidence>
<evidence type="ECO:0000256" key="21">
    <source>
        <dbReference type="SAM" id="Coils"/>
    </source>
</evidence>
<feature type="region of interest" description="Disordered" evidence="22">
    <location>
        <begin position="237"/>
        <end position="277"/>
    </location>
</feature>
<dbReference type="InterPro" id="IPR002713">
    <property type="entry name" value="FF_domain"/>
</dbReference>
<dbReference type="InterPro" id="IPR036020">
    <property type="entry name" value="WW_dom_sf"/>
</dbReference>
<feature type="coiled-coil region" evidence="21">
    <location>
        <begin position="364"/>
        <end position="403"/>
    </location>
</feature>
<dbReference type="GeneTree" id="ENSGT00930000150980"/>
<dbReference type="FunFam" id="1.10.10.440:FF:000009">
    <property type="entry name" value="pre-mRNA-processing factor 40 homolog A isoform X1"/>
    <property type="match status" value="1"/>
</dbReference>
<dbReference type="InterPro" id="IPR039726">
    <property type="entry name" value="Prp40-like"/>
</dbReference>
<keyword evidence="21" id="KW-0175">Coiled coil</keyword>
<feature type="region of interest" description="Disordered" evidence="22">
    <location>
        <begin position="734"/>
        <end position="895"/>
    </location>
</feature>
<comment type="similarity">
    <text evidence="13">Belongs to the PRPF40 family.</text>
</comment>
<dbReference type="GO" id="GO:0016607">
    <property type="term" value="C:nuclear speck"/>
    <property type="evidence" value="ECO:0007669"/>
    <property type="project" value="UniProtKB-SubCell"/>
</dbReference>
<dbReference type="SMART" id="SM00456">
    <property type="entry name" value="WW"/>
    <property type="match status" value="2"/>
</dbReference>
<comment type="subcellular location">
    <subcellularLocation>
        <location evidence="1">Nucleus matrix</location>
    </subcellularLocation>
    <subcellularLocation>
        <location evidence="2">Nucleus speckle</location>
    </subcellularLocation>
</comment>
<evidence type="ECO:0000256" key="8">
    <source>
        <dbReference type="ARBA" id="ARBA00022843"/>
    </source>
</evidence>
<feature type="compositionally biased region" description="Basic residues" evidence="22">
    <location>
        <begin position="737"/>
        <end position="758"/>
    </location>
</feature>
<dbReference type="GO" id="GO:0071004">
    <property type="term" value="C:U2-type prespliceosome"/>
    <property type="evidence" value="ECO:0007669"/>
    <property type="project" value="TreeGrafter"/>
</dbReference>
<keyword evidence="11" id="KW-0539">Nucleus</keyword>
<evidence type="ECO:0000256" key="5">
    <source>
        <dbReference type="ARBA" id="ARBA00022553"/>
    </source>
</evidence>
<dbReference type="FunFam" id="1.10.10.440:FF:000015">
    <property type="entry name" value="pre-mRNA-processing factor 40 homolog B isoform X2"/>
    <property type="match status" value="1"/>
</dbReference>
<dbReference type="Proteomes" id="UP000694569">
    <property type="component" value="Unplaced"/>
</dbReference>
<feature type="compositionally biased region" description="Basic and acidic residues" evidence="22">
    <location>
        <begin position="845"/>
        <end position="882"/>
    </location>
</feature>
<evidence type="ECO:0000313" key="25">
    <source>
        <dbReference type="Ensembl" id="ENSLLEP00000006868.1"/>
    </source>
</evidence>
<dbReference type="PROSITE" id="PS01159">
    <property type="entry name" value="WW_DOMAIN_1"/>
    <property type="match status" value="2"/>
</dbReference>
<keyword evidence="26" id="KW-1185">Reference proteome</keyword>
<dbReference type="SUPFAM" id="SSF81698">
    <property type="entry name" value="FF domain"/>
    <property type="match status" value="5"/>
</dbReference>
<keyword evidence="9" id="KW-0007">Acetylation</keyword>
<evidence type="ECO:0000256" key="9">
    <source>
        <dbReference type="ARBA" id="ARBA00022990"/>
    </source>
</evidence>
<dbReference type="PROSITE" id="PS50020">
    <property type="entry name" value="WW_DOMAIN_2"/>
    <property type="match status" value="2"/>
</dbReference>
<dbReference type="AlphaFoldDB" id="A0A8C5LYC0"/>
<keyword evidence="5" id="KW-0597">Phosphoprotein</keyword>
<dbReference type="GO" id="GO:0016363">
    <property type="term" value="C:nuclear matrix"/>
    <property type="evidence" value="ECO:0007669"/>
    <property type="project" value="UniProtKB-SubCell"/>
</dbReference>
<keyword evidence="4" id="KW-1017">Isopeptide bond</keyword>
<dbReference type="FunFam" id="2.20.70.10:FF:000050">
    <property type="entry name" value="pre-mRNA-processing factor 40 homolog B isoform X1"/>
    <property type="match status" value="1"/>
</dbReference>
<dbReference type="Ensembl" id="ENSLLET00000007148.1">
    <property type="protein sequence ID" value="ENSLLEP00000006868.1"/>
    <property type="gene ID" value="ENSLLEG00000004278.1"/>
</dbReference>
<evidence type="ECO:0000313" key="26">
    <source>
        <dbReference type="Proteomes" id="UP000694569"/>
    </source>
</evidence>
<sequence>MRGGGWTHVGSGLNSGGGVRGRGRIWQFSTRGWNSSTWAGGSIPYGSSSHASTFYASTRASTSIPTNWITPNWTEASSYASNSTRHDAAHDPSYGGSTINCSDSSSGASLNANHDATCCNNHFHNTSVTPPAPTVLKPAVEESAQAQDIPKKKSLWTEHKAPDGRTYYYNTETKQSSWEKPDELKSKPELLLSQCSWKEYKSDTGKSYYYNSQTKESRWTKPKDLEEIEVLIKQEQEAGAARENQPAVSSPSTAASSETEMTPTEEVTLLHPSIPETADTTEIEAQQEDALAYQKDFINSDSFRTDDLGKVEPEKRVYNWNTKEEAKQFFKELLKDKGVPSNASWEQAMKMIINDPRYSALPKLSEKKQAFNAYKSQREKEEKEEARVRAKEAKEKIQCFLEQHEKMTSLTRYRKAEQMFGEQEVWTVVPERDRKEIYDDVLFFLAKKEKEQAKQLRKRNVQALKHILYNMNNVCFQTTWSEAQQYLMDNPIFAEDEELQNMDKEDALVCFEEHIRALEKDEVEEKEKNRLLERRQQRKNRESFQVFLDELHETGQLHSMSTWMELYPSVSTDSRFFNMLGQTGSTPLDLFKFYVEDLKARFHDEKKIIKDILKDRNFSVEVNTTFEDFAHIISFDKRAATLDAGNIKLTFNSLLEKAEARERERGKEEARKFRRKEAAFKSMLKQAAPPLELDCTWDDVRERFVGDSAFDQITVESERIRLYKEFLQVLENEFQHHHSKSKKHSKKSKKHHRKHSHSHSPSPAERGKKKAPEPFPGWDNTAVEKGSETEDENHHRAQKRRKRNHSESGSEISSSGDSEHSSKKSKRQKKKNKKKRHKSNSPESETEREKERSRREREQENEQFKVRMNDHSQETEPTDNRRKSLKQSTRKEKVSEGVYKWSIQTNNCCREVIQTYTIMPKVFAHLP</sequence>
<feature type="domain" description="FF" evidence="24">
    <location>
        <begin position="387"/>
        <end position="444"/>
    </location>
</feature>
<evidence type="ECO:0000256" key="2">
    <source>
        <dbReference type="ARBA" id="ARBA00004324"/>
    </source>
</evidence>
<evidence type="ECO:0000256" key="14">
    <source>
        <dbReference type="ARBA" id="ARBA00063790"/>
    </source>
</evidence>
<gene>
    <name evidence="25" type="primary">PRPF40B</name>
</gene>
<dbReference type="SUPFAM" id="SSF51045">
    <property type="entry name" value="WW domain"/>
    <property type="match status" value="2"/>
</dbReference>
<keyword evidence="6" id="KW-0507">mRNA processing</keyword>
<evidence type="ECO:0000256" key="11">
    <source>
        <dbReference type="ARBA" id="ARBA00023242"/>
    </source>
</evidence>
<feature type="domain" description="FF" evidence="24">
    <location>
        <begin position="450"/>
        <end position="517"/>
    </location>
</feature>
<evidence type="ECO:0000259" key="23">
    <source>
        <dbReference type="PROSITE" id="PS50020"/>
    </source>
</evidence>
<dbReference type="OrthoDB" id="187617at2759"/>
<evidence type="ECO:0000256" key="6">
    <source>
        <dbReference type="ARBA" id="ARBA00022664"/>
    </source>
</evidence>
<evidence type="ECO:0000256" key="15">
    <source>
        <dbReference type="ARBA" id="ARBA00072039"/>
    </source>
</evidence>
<evidence type="ECO:0000256" key="22">
    <source>
        <dbReference type="SAM" id="MobiDB-lite"/>
    </source>
</evidence>
<name>A0A8C5LYC0_9ANUR</name>
<evidence type="ECO:0000256" key="13">
    <source>
        <dbReference type="ARBA" id="ARBA00061317"/>
    </source>
</evidence>
<reference evidence="25" key="1">
    <citation type="submission" date="2025-08" db="UniProtKB">
        <authorList>
            <consortium name="Ensembl"/>
        </authorList>
    </citation>
    <scope>IDENTIFICATION</scope>
</reference>
<feature type="domain" description="WW" evidence="23">
    <location>
        <begin position="197"/>
        <end position="224"/>
    </location>
</feature>
<feature type="domain" description="FF" evidence="24">
    <location>
        <begin position="672"/>
        <end position="729"/>
    </location>
</feature>
<dbReference type="InterPro" id="IPR036517">
    <property type="entry name" value="FF_domain_sf"/>
</dbReference>
<keyword evidence="10" id="KW-0508">mRNA splicing</keyword>
<comment type="function">
    <text evidence="12">Binds to WASL/N-WASP and suppresses its translocation from the nucleus to the cytoplasm, thereby inhibiting its cytoplasmic function. Plays a role in the regulation of cell morphology and cytoskeletal organization. Required in the control of cell shape and migration. May play a role in cytokinesis. May be involved in pre-mRNA splicing.</text>
</comment>
<keyword evidence="7" id="KW-0677">Repeat</keyword>
<evidence type="ECO:0000256" key="10">
    <source>
        <dbReference type="ARBA" id="ARBA00023187"/>
    </source>
</evidence>
<keyword evidence="8" id="KW-0832">Ubl conjugation</keyword>
<dbReference type="SMART" id="SM00441">
    <property type="entry name" value="FF"/>
    <property type="match status" value="4"/>
</dbReference>
<dbReference type="Pfam" id="PF25432">
    <property type="entry name" value="FF_PRPF40A"/>
    <property type="match status" value="1"/>
</dbReference>
<dbReference type="FunFam" id="1.10.10.440:FF:000011">
    <property type="entry name" value="pre-mRNA-processing factor 40 homolog A isoform X1"/>
    <property type="match status" value="1"/>
</dbReference>